<reference evidence="1" key="1">
    <citation type="submission" date="2025-05" db="UniProtKB">
        <authorList>
            <consortium name="Ensembl"/>
        </authorList>
    </citation>
    <scope>IDENTIFICATION</scope>
</reference>
<dbReference type="Proteomes" id="UP000694571">
    <property type="component" value="Unplaced"/>
</dbReference>
<accession>A0A8D1MVA8</accession>
<evidence type="ECO:0000313" key="2">
    <source>
        <dbReference type="Proteomes" id="UP000694571"/>
    </source>
</evidence>
<proteinExistence type="predicted"/>
<dbReference type="Ensembl" id="ENSSSCT00040041553.1">
    <property type="protein sequence ID" value="ENSSSCP00040017403.1"/>
    <property type="gene ID" value="ENSSSCG00040030924.1"/>
</dbReference>
<dbReference type="AlphaFoldDB" id="A0A8D1MVA8"/>
<dbReference type="Ensembl" id="ENSSSCT00060046768.1">
    <property type="protein sequence ID" value="ENSSSCP00060020020.1"/>
    <property type="gene ID" value="ENSSSCG00060034501.1"/>
</dbReference>
<dbReference type="Ensembl" id="ENSSSCT00050065757.1">
    <property type="protein sequence ID" value="ENSSSCP00050028323.1"/>
    <property type="gene ID" value="ENSSSCG00050048263.1"/>
</dbReference>
<organism evidence="1 2">
    <name type="scientific">Sus scrofa</name>
    <name type="common">Pig</name>
    <dbReference type="NCBI Taxonomy" id="9823"/>
    <lineage>
        <taxon>Eukaryota</taxon>
        <taxon>Metazoa</taxon>
        <taxon>Chordata</taxon>
        <taxon>Craniata</taxon>
        <taxon>Vertebrata</taxon>
        <taxon>Euteleostomi</taxon>
        <taxon>Mammalia</taxon>
        <taxon>Eutheria</taxon>
        <taxon>Laurasiatheria</taxon>
        <taxon>Artiodactyla</taxon>
        <taxon>Suina</taxon>
        <taxon>Suidae</taxon>
        <taxon>Sus</taxon>
    </lineage>
</organism>
<dbReference type="Proteomes" id="UP000694723">
    <property type="component" value="Unplaced"/>
</dbReference>
<sequence>MTRKDSCTPMFIAALYTTSKTQKQPKYQSTEEWMKKRWYIYTMEYYSAIKRKERKAFTASKDLEIIMLSEVSQTMRHPTSNAIIYMWNIRKGHNELLCRTDTDSQTLKNLWFPSEIGWGVGGRTEGLGWKCYKIWL</sequence>
<dbReference type="Ensembl" id="ENSSSCT00050065753.1">
    <property type="protein sequence ID" value="ENSSSCP00050028321.1"/>
    <property type="gene ID" value="ENSSSCG00050048263.1"/>
</dbReference>
<evidence type="ECO:0000313" key="1">
    <source>
        <dbReference type="Ensembl" id="ENSSSCP00050028321.1"/>
    </source>
</evidence>
<dbReference type="Ensembl" id="ENSSSCT00040041568.1">
    <property type="protein sequence ID" value="ENSSSCP00040017412.1"/>
    <property type="gene ID" value="ENSSSCG00040030924.1"/>
</dbReference>
<protein>
    <submittedName>
        <fullName evidence="1">Uncharacterized protein</fullName>
    </submittedName>
</protein>
<dbReference type="Proteomes" id="UP000694722">
    <property type="component" value="Unplaced"/>
</dbReference>
<dbReference type="Ensembl" id="ENSSSCT00060046765.1">
    <property type="protein sequence ID" value="ENSSSCP00060020018.1"/>
    <property type="gene ID" value="ENSSSCG00060034501.1"/>
</dbReference>
<name>A0A8D1MVA8_PIG</name>